<dbReference type="AlphaFoldDB" id="A0A0U0SCA3"/>
<feature type="region of interest" description="Disordered" evidence="1">
    <location>
        <begin position="1"/>
        <end position="43"/>
    </location>
</feature>
<organism evidence="2 3">
    <name type="scientific">Mycobacterium tuberculosis</name>
    <dbReference type="NCBI Taxonomy" id="1773"/>
    <lineage>
        <taxon>Bacteria</taxon>
        <taxon>Bacillati</taxon>
        <taxon>Actinomycetota</taxon>
        <taxon>Actinomycetes</taxon>
        <taxon>Mycobacteriales</taxon>
        <taxon>Mycobacteriaceae</taxon>
        <taxon>Mycobacterium</taxon>
        <taxon>Mycobacterium tuberculosis complex</taxon>
    </lineage>
</organism>
<dbReference type="Proteomes" id="UP000038802">
    <property type="component" value="Unassembled WGS sequence"/>
</dbReference>
<evidence type="ECO:0000256" key="1">
    <source>
        <dbReference type="SAM" id="MobiDB-lite"/>
    </source>
</evidence>
<protein>
    <submittedName>
        <fullName evidence="2">Uncharacterized protein</fullName>
    </submittedName>
</protein>
<accession>A0A0U0SCA3</accession>
<name>A0A0U0SCA3_MYCTX</name>
<gene>
    <name evidence="2" type="ORF">ERS007703_03960</name>
</gene>
<reference evidence="3" key="1">
    <citation type="submission" date="2015-03" db="EMBL/GenBank/DDBJ databases">
        <authorList>
            <consortium name="Pathogen Informatics"/>
        </authorList>
    </citation>
    <scope>NUCLEOTIDE SEQUENCE [LARGE SCALE GENOMIC DNA]</scope>
    <source>
        <strain evidence="3">K00500041</strain>
    </source>
</reference>
<sequence length="136" mass="13654">MSPNTFASRIGPKLEMVARTGTPTPLAPSDRNSTGKAVGTQSSPVSFARAAVLSAASPGRARPDKSPFTSAISTATPAALSCSAISCSVLVLPVPVAPATRPCRLTVASGMRICALGSGSPSTTTVPNCRAWPSTV</sequence>
<evidence type="ECO:0000313" key="2">
    <source>
        <dbReference type="EMBL" id="COW63146.1"/>
    </source>
</evidence>
<evidence type="ECO:0000313" key="3">
    <source>
        <dbReference type="Proteomes" id="UP000038802"/>
    </source>
</evidence>
<proteinExistence type="predicted"/>
<feature type="compositionally biased region" description="Polar residues" evidence="1">
    <location>
        <begin position="30"/>
        <end position="43"/>
    </location>
</feature>
<dbReference type="EMBL" id="CSAE01000612">
    <property type="protein sequence ID" value="COW63146.1"/>
    <property type="molecule type" value="Genomic_DNA"/>
</dbReference>